<evidence type="ECO:0000313" key="1">
    <source>
        <dbReference type="EMBL" id="AYB29382.1"/>
    </source>
</evidence>
<proteinExistence type="predicted"/>
<dbReference type="InterPro" id="IPR015943">
    <property type="entry name" value="WD40/YVTN_repeat-like_dom_sf"/>
</dbReference>
<reference evidence="2" key="1">
    <citation type="submission" date="2018-09" db="EMBL/GenBank/DDBJ databases">
        <title>Chryseolinea sp. KIS68-18 isolated from soil.</title>
        <authorList>
            <person name="Weon H.-Y."/>
            <person name="Kwon S.-W."/>
            <person name="Lee S.A."/>
        </authorList>
    </citation>
    <scope>NUCLEOTIDE SEQUENCE [LARGE SCALE GENOMIC DNA]</scope>
    <source>
        <strain evidence="2">KIS68-18</strain>
    </source>
</reference>
<gene>
    <name evidence="1" type="ORF">D4L85_01730</name>
</gene>
<dbReference type="Gene3D" id="2.130.10.10">
    <property type="entry name" value="YVTN repeat-like/Quinoprotein amine dehydrogenase"/>
    <property type="match status" value="1"/>
</dbReference>
<dbReference type="RefSeq" id="WP_119752701.1">
    <property type="nucleotide sequence ID" value="NZ_CP032382.1"/>
</dbReference>
<dbReference type="InterPro" id="IPR011047">
    <property type="entry name" value="Quinoprotein_ADH-like_sf"/>
</dbReference>
<dbReference type="OrthoDB" id="977774at2"/>
<protein>
    <submittedName>
        <fullName evidence="1">Uncharacterized protein</fullName>
    </submittedName>
</protein>
<dbReference type="EMBL" id="CP032382">
    <property type="protein sequence ID" value="AYB29382.1"/>
    <property type="molecule type" value="Genomic_DNA"/>
</dbReference>
<dbReference type="SUPFAM" id="SSF50998">
    <property type="entry name" value="Quinoprotein alcohol dehydrogenase-like"/>
    <property type="match status" value="1"/>
</dbReference>
<keyword evidence="2" id="KW-1185">Reference proteome</keyword>
<dbReference type="Proteomes" id="UP000266183">
    <property type="component" value="Chromosome"/>
</dbReference>
<dbReference type="KEGG" id="chk:D4L85_01730"/>
<organism evidence="1 2">
    <name type="scientific">Chryseolinea soli</name>
    <dbReference type="NCBI Taxonomy" id="2321403"/>
    <lineage>
        <taxon>Bacteria</taxon>
        <taxon>Pseudomonadati</taxon>
        <taxon>Bacteroidota</taxon>
        <taxon>Cytophagia</taxon>
        <taxon>Cytophagales</taxon>
        <taxon>Fulvivirgaceae</taxon>
        <taxon>Chryseolinea</taxon>
    </lineage>
</organism>
<dbReference type="AlphaFoldDB" id="A0A385SEQ3"/>
<sequence>MFKKDQQIDNVKAFQAGEYLCYLHTGKGIVCSNGFEYSANTKGSLYLLQNKLFRQSYRGELQVFDVEQKECIFENDKNEFQLFIDPRTSLENGIAIYATQKIDKNEEYGLFDFKSKSFQRKGKGISTAIPELQLGLNWGGTLSSVNAISLNSGEILWSFEDFGKYNNASGDQFSDGVKNLLGVYGSRLWFGLLSGKILGLNIKTGALEHQVGFKESDLTPFSYNIKEGDYLPFGDMMQLDKNKGEIIGLRDKYLMKVNLDQSNPAREYLNVGQSMATHKIISSYRNNDFPLNANFIYFCDDRQGKIGVFDRKRQEVVWSHELEIEKSGIAQILEMKYANNRWYVLDRNDTLHILERC</sequence>
<evidence type="ECO:0000313" key="2">
    <source>
        <dbReference type="Proteomes" id="UP000266183"/>
    </source>
</evidence>
<name>A0A385SEQ3_9BACT</name>
<accession>A0A385SEQ3</accession>